<dbReference type="STRING" id="551987.SAMN05192549_12711"/>
<gene>
    <name evidence="1" type="ORF">SAMN05192549_12711</name>
</gene>
<organism evidence="1 2">
    <name type="scientific">Duganella sacchari</name>
    <dbReference type="NCBI Taxonomy" id="551987"/>
    <lineage>
        <taxon>Bacteria</taxon>
        <taxon>Pseudomonadati</taxon>
        <taxon>Pseudomonadota</taxon>
        <taxon>Betaproteobacteria</taxon>
        <taxon>Burkholderiales</taxon>
        <taxon>Oxalobacteraceae</taxon>
        <taxon>Telluria group</taxon>
        <taxon>Duganella</taxon>
    </lineage>
</organism>
<sequence>MLSQLKLMRTDQSDQLQKMRASFETFAEKMVENNSKALIEALEGVIRDFNTKISEQFGENFKLLNAAVEKLVIWQQQYKEELDILQGVQRSSAEDLRKSAAGLSVVAERAEAYTETAAALETLLHGLAQQYKLIEHSQQSLATVLVEMKYVAPQFASKLDELANSMQLGVARVQGDVSEIVRNFGSLTQSSSAEMKQLLTDTIKKSQKEVNDELLRSLDTIRQGVITLDKGLNEELTKSLETLGRQLASLSEKFVADYSPLTDRLREVVRLAGSV</sequence>
<evidence type="ECO:0000313" key="1">
    <source>
        <dbReference type="EMBL" id="SHN44823.1"/>
    </source>
</evidence>
<keyword evidence="2" id="KW-1185">Reference proteome</keyword>
<dbReference type="AlphaFoldDB" id="A0A1M7REX0"/>
<protein>
    <submittedName>
        <fullName evidence="1">Uncharacterized protein</fullName>
    </submittedName>
</protein>
<dbReference type="EMBL" id="FRCX01000027">
    <property type="protein sequence ID" value="SHN44823.1"/>
    <property type="molecule type" value="Genomic_DNA"/>
</dbReference>
<evidence type="ECO:0000313" key="2">
    <source>
        <dbReference type="Proteomes" id="UP000184339"/>
    </source>
</evidence>
<dbReference type="SUPFAM" id="SSF58113">
    <property type="entry name" value="Apolipoprotein A-I"/>
    <property type="match status" value="1"/>
</dbReference>
<accession>A0A1M7REX0</accession>
<reference evidence="2" key="1">
    <citation type="submission" date="2016-11" db="EMBL/GenBank/DDBJ databases">
        <authorList>
            <person name="Varghese N."/>
            <person name="Submissions S."/>
        </authorList>
    </citation>
    <scope>NUCLEOTIDE SEQUENCE [LARGE SCALE GENOMIC DNA]</scope>
    <source>
        <strain evidence="2">Sac-22</strain>
    </source>
</reference>
<proteinExistence type="predicted"/>
<dbReference type="Proteomes" id="UP000184339">
    <property type="component" value="Unassembled WGS sequence"/>
</dbReference>
<name>A0A1M7REX0_9BURK</name>